<dbReference type="Pfam" id="PF14735">
    <property type="entry name" value="HAUS4"/>
    <property type="match status" value="1"/>
</dbReference>
<gene>
    <name evidence="2 3" type="primary">LOC106469970</name>
</gene>
<dbReference type="InterPro" id="IPR029327">
    <property type="entry name" value="HAUS4"/>
</dbReference>
<accession>A0ABM1TED4</accession>
<evidence type="ECO:0000313" key="3">
    <source>
        <dbReference type="RefSeq" id="XP_022254240.1"/>
    </source>
</evidence>
<protein>
    <submittedName>
        <fullName evidence="2 3">HAUS augmin-like complex subunit 4</fullName>
    </submittedName>
</protein>
<dbReference type="RefSeq" id="XP_022254240.1">
    <property type="nucleotide sequence ID" value="XM_022398532.1"/>
</dbReference>
<proteinExistence type="predicted"/>
<dbReference type="Proteomes" id="UP000694941">
    <property type="component" value="Unplaced"/>
</dbReference>
<dbReference type="InterPro" id="IPR026214">
    <property type="entry name" value="HAUS4_met"/>
</dbReference>
<dbReference type="RefSeq" id="XP_013785944.2">
    <property type="nucleotide sequence ID" value="XM_013930490.2"/>
</dbReference>
<organism evidence="1 3">
    <name type="scientific">Limulus polyphemus</name>
    <name type="common">Atlantic horseshoe crab</name>
    <dbReference type="NCBI Taxonomy" id="6850"/>
    <lineage>
        <taxon>Eukaryota</taxon>
        <taxon>Metazoa</taxon>
        <taxon>Ecdysozoa</taxon>
        <taxon>Arthropoda</taxon>
        <taxon>Chelicerata</taxon>
        <taxon>Merostomata</taxon>
        <taxon>Xiphosura</taxon>
        <taxon>Limulidae</taxon>
        <taxon>Limulus</taxon>
    </lineage>
</organism>
<keyword evidence="1" id="KW-1185">Reference proteome</keyword>
<dbReference type="PANTHER" id="PTHR16219">
    <property type="entry name" value="AUGMIN SUBUNIT 4 FAMILY MEMBER"/>
    <property type="match status" value="1"/>
</dbReference>
<dbReference type="PRINTS" id="PR02090">
    <property type="entry name" value="HAUSAUGMINL4"/>
</dbReference>
<evidence type="ECO:0000313" key="1">
    <source>
        <dbReference type="Proteomes" id="UP000694941"/>
    </source>
</evidence>
<evidence type="ECO:0000313" key="2">
    <source>
        <dbReference type="RefSeq" id="XP_013785944.2"/>
    </source>
</evidence>
<dbReference type="GeneID" id="106469970"/>
<name>A0ABM1TED4_LIMPO</name>
<sequence>MAEAASDDDCNGEKLIYKVNNILPVYVSQEHLKKFPQFQNLLLKLSDHVSPEGTSKHVLEEVKQAEEELKKEKLAYFQDLIVYDIIQELLLNFDISSRKTVLSTEEIQIYSDLKNCFINAELTNYLDVHSNDSSLNKEKSCHMLGLTPTLLTVQSPAAAEEIVKNKMVQQIEESVLKRCKAILNFLGQGETSDKLISAKMSQLAVKLDAQKQTVEERKQKIDASHERKDKLIWEHFQTLMESVNVLKKLLLSHRLKSQVDYDSITGEYLISKCDALLLKARVVELEIMCETYTTDCVSALKVIRDQLNKNKTSVSKEVSEATMALSAYESVGEDFDRLVQEYSYLKAEIENKQWALKELQNS</sequence>
<reference evidence="2 3" key="1">
    <citation type="submission" date="2025-05" db="UniProtKB">
        <authorList>
            <consortium name="RefSeq"/>
        </authorList>
    </citation>
    <scope>IDENTIFICATION</scope>
    <source>
        <tissue evidence="2 3">Muscle</tissue>
    </source>
</reference>
<dbReference type="PANTHER" id="PTHR16219:SF1">
    <property type="entry name" value="HAUS AUGMIN-LIKE COMPLEX SUBUNIT 4"/>
    <property type="match status" value="1"/>
</dbReference>